<dbReference type="HOGENOM" id="CLU_453275_0_0_11"/>
<feature type="transmembrane region" description="Helical" evidence="2">
    <location>
        <begin position="78"/>
        <end position="100"/>
    </location>
</feature>
<evidence type="ECO:0000256" key="2">
    <source>
        <dbReference type="SAM" id="Phobius"/>
    </source>
</evidence>
<feature type="region of interest" description="Disordered" evidence="1">
    <location>
        <begin position="1"/>
        <end position="67"/>
    </location>
</feature>
<reference evidence="4 5" key="1">
    <citation type="journal article" date="2009" name="Stand. Genomic Sci.">
        <title>Complete genome sequence of Slackia heliotrinireducens type strain (RHS 1).</title>
        <authorList>
            <person name="Pukall R."/>
            <person name="Lapidus A."/>
            <person name="Nolan M."/>
            <person name="Copeland A."/>
            <person name="Glavina Del Rio T."/>
            <person name="Lucas S."/>
            <person name="Chen F."/>
            <person name="Tice H."/>
            <person name="Cheng J.F."/>
            <person name="Chertkov O."/>
            <person name="Bruce D."/>
            <person name="Goodwin L."/>
            <person name="Kuske C."/>
            <person name="Brettin T."/>
            <person name="Detter J.C."/>
            <person name="Han C."/>
            <person name="Pitluck S."/>
            <person name="Pati A."/>
            <person name="Mavrommatis K."/>
            <person name="Ivanova N."/>
            <person name="Ovchinnikova G."/>
            <person name="Chen A."/>
            <person name="Palaniappan K."/>
            <person name="Schneider S."/>
            <person name="Rohde M."/>
            <person name="Chain P."/>
            <person name="D'haeseleer P."/>
            <person name="Goker M."/>
            <person name="Bristow J."/>
            <person name="Eisen J.A."/>
            <person name="Markowitz V."/>
            <person name="Kyrpides N.C."/>
            <person name="Klenk H.P."/>
            <person name="Hugenholtz P."/>
        </authorList>
    </citation>
    <scope>NUCLEOTIDE SEQUENCE [LARGE SCALE GENOMIC DNA]</scope>
    <source>
        <strain evidence="5">ATCC 29202 / DSM 20476 / NCTC 11029 / RHS 1</strain>
    </source>
</reference>
<dbReference type="PANTHER" id="PTHR34473">
    <property type="entry name" value="UPF0699 TRANSMEMBRANE PROTEIN YDBS"/>
    <property type="match status" value="1"/>
</dbReference>
<dbReference type="EMBL" id="CP001684">
    <property type="protein sequence ID" value="ACV21099.1"/>
    <property type="molecule type" value="Genomic_DNA"/>
</dbReference>
<keyword evidence="2" id="KW-0472">Membrane</keyword>
<dbReference type="AlphaFoldDB" id="C7N0M1"/>
<feature type="transmembrane region" description="Helical" evidence="2">
    <location>
        <begin position="378"/>
        <end position="402"/>
    </location>
</feature>
<dbReference type="eggNOG" id="COG3428">
    <property type="taxonomic scope" value="Bacteria"/>
</dbReference>
<feature type="transmembrane region" description="Helical" evidence="2">
    <location>
        <begin position="555"/>
        <end position="581"/>
    </location>
</feature>
<evidence type="ECO:0000259" key="3">
    <source>
        <dbReference type="Pfam" id="PF03703"/>
    </source>
</evidence>
<feature type="transmembrane region" description="Helical" evidence="2">
    <location>
        <begin position="112"/>
        <end position="134"/>
    </location>
</feature>
<dbReference type="STRING" id="471855.Shel_00240"/>
<feature type="compositionally biased region" description="Polar residues" evidence="1">
    <location>
        <begin position="1"/>
        <end position="13"/>
    </location>
</feature>
<feature type="transmembrane region" description="Helical" evidence="2">
    <location>
        <begin position="324"/>
        <end position="347"/>
    </location>
</feature>
<gene>
    <name evidence="4" type="ordered locus">Shel_00240</name>
</gene>
<dbReference type="Pfam" id="PF03703">
    <property type="entry name" value="bPH_2"/>
    <property type="match status" value="2"/>
</dbReference>
<proteinExistence type="predicted"/>
<feature type="transmembrane region" description="Helical" evidence="2">
    <location>
        <begin position="524"/>
        <end position="543"/>
    </location>
</feature>
<keyword evidence="5" id="KW-1185">Reference proteome</keyword>
<keyword evidence="2" id="KW-0812">Transmembrane</keyword>
<keyword evidence="2" id="KW-1133">Transmembrane helix</keyword>
<evidence type="ECO:0000256" key="1">
    <source>
        <dbReference type="SAM" id="MobiDB-lite"/>
    </source>
</evidence>
<feature type="domain" description="YdbS-like PH" evidence="3">
    <location>
        <begin position="139"/>
        <end position="218"/>
    </location>
</feature>
<sequence length="673" mass="72753">MDTPQFNNQQNGPQMPPAGWPQSQVQPTGQARVQPQLPQQPAAPQPQVQPQPQAPQPVDYRETVPEPLRPGMHQVHHAFIWIKGIGSAVGIVFAMAITAFGNLMSAGLGELGAFIVFLILGLTILVTVGLVFLFRWISWKYLSYALTPTEIEVHSGWLNKKRVHVPYQRIQSVNQTATPLQRVVGICDVSVDTAGGASNESIQLQCLRTSDVEALRAELFRRKKVLLDGGSIDEWGSAMLGGVQYPSTWALASYGINPATYVQPAIPQGAVSNQSASSQVQAAQEGNALSGAADFSDHFRGVFGGEKVDTGQVSYEVRLSNKELFLAGISGSGGTMGLVVAAIAGLAGAVMDALEDVFIVHLDTAARVAASTFDVGSAVALVAVVLVVLLVMWVMSALGTMVNYGGFALRRRGTRIEVESGLLSRKFQGIDVDRIQSVEIHEAPIRRLFGYCELRVTKIDAILPGTDSRSLKNTQLGAVLHPFVKTSRVPEILRGVLPEFAEYPQATQTLPPVALRRGIVGHGLVRNFGFWSAIVLLLAYAFARLAVSPNMAGFLSGALVVLLAVCVLIMVIGAVGGLLWFRGSALGYNRDYMTMVVSGYTRRIIVTPRKKIQFATLLANPFQRRAKVASVCARTAAGIDGTTETLWDMALDQAEAWQEWVRPRKRAQHAQQA</sequence>
<organism evidence="4 5">
    <name type="scientific">Slackia heliotrinireducens (strain ATCC 29202 / DSM 20476 / NCTC 11029 / RHS 1)</name>
    <name type="common">Peptococcus heliotrinreducens</name>
    <dbReference type="NCBI Taxonomy" id="471855"/>
    <lineage>
        <taxon>Bacteria</taxon>
        <taxon>Bacillati</taxon>
        <taxon>Actinomycetota</taxon>
        <taxon>Coriobacteriia</taxon>
        <taxon>Eggerthellales</taxon>
        <taxon>Eggerthellaceae</taxon>
        <taxon>Slackia</taxon>
    </lineage>
</organism>
<dbReference type="PANTHER" id="PTHR34473:SF2">
    <property type="entry name" value="UPF0699 TRANSMEMBRANE PROTEIN YDBT"/>
    <property type="match status" value="1"/>
</dbReference>
<feature type="compositionally biased region" description="Pro residues" evidence="1">
    <location>
        <begin position="41"/>
        <end position="55"/>
    </location>
</feature>
<dbReference type="Proteomes" id="UP000002026">
    <property type="component" value="Chromosome"/>
</dbReference>
<dbReference type="InterPro" id="IPR005182">
    <property type="entry name" value="YdbS-like_PH"/>
</dbReference>
<name>C7N0M1_SLAHD</name>
<dbReference type="RefSeq" id="WP_012797210.1">
    <property type="nucleotide sequence ID" value="NC_013165.1"/>
</dbReference>
<protein>
    <submittedName>
        <fullName evidence="4">Predicted membrane protein</fullName>
    </submittedName>
</protein>
<feature type="compositionally biased region" description="Low complexity" evidence="1">
    <location>
        <begin position="30"/>
        <end position="40"/>
    </location>
</feature>
<feature type="domain" description="YdbS-like PH" evidence="3">
    <location>
        <begin position="407"/>
        <end position="457"/>
    </location>
</feature>
<evidence type="ECO:0000313" key="4">
    <source>
        <dbReference type="EMBL" id="ACV21099.1"/>
    </source>
</evidence>
<evidence type="ECO:0000313" key="5">
    <source>
        <dbReference type="Proteomes" id="UP000002026"/>
    </source>
</evidence>
<accession>C7N0M1</accession>
<dbReference type="KEGG" id="shi:Shel_00240"/>